<comment type="caution">
    <text evidence="1">The sequence shown here is derived from an EMBL/GenBank/DDBJ whole genome shotgun (WGS) entry which is preliminary data.</text>
</comment>
<dbReference type="RefSeq" id="WP_117678910.1">
    <property type="nucleotide sequence ID" value="NZ_QSRJ01000002.1"/>
</dbReference>
<proteinExistence type="predicted"/>
<dbReference type="SUPFAM" id="SSF143100">
    <property type="entry name" value="TTHA1013/TTHA0281-like"/>
    <property type="match status" value="1"/>
</dbReference>
<dbReference type="AlphaFoldDB" id="A0A3E4QWB8"/>
<dbReference type="InterPro" id="IPR035069">
    <property type="entry name" value="TTHA1013/TTHA0281-like"/>
</dbReference>
<evidence type="ECO:0000313" key="2">
    <source>
        <dbReference type="Proteomes" id="UP000260943"/>
    </source>
</evidence>
<dbReference type="EMBL" id="QSRJ01000002">
    <property type="protein sequence ID" value="RGL11549.1"/>
    <property type="molecule type" value="Genomic_DNA"/>
</dbReference>
<name>A0A3E4QWB8_9ACTN</name>
<reference evidence="1 2" key="1">
    <citation type="submission" date="2018-08" db="EMBL/GenBank/DDBJ databases">
        <title>A genome reference for cultivated species of the human gut microbiota.</title>
        <authorList>
            <person name="Zou Y."/>
            <person name="Xue W."/>
            <person name="Luo G."/>
        </authorList>
    </citation>
    <scope>NUCLEOTIDE SEQUENCE [LARGE SCALE GENOMIC DNA]</scope>
    <source>
        <strain evidence="1 2">TF08-14</strain>
    </source>
</reference>
<sequence>MATYVYEADIEWVEDERIVTPQAFPGCFGGGASIQEACESASIALKLFIAEYIDKGKALPQATFHNPPRCILCADVDETFIEETRVTAAP</sequence>
<gene>
    <name evidence="1" type="ORF">DXC81_01785</name>
</gene>
<protein>
    <submittedName>
        <fullName evidence="1">Uncharacterized protein</fullName>
    </submittedName>
</protein>
<dbReference type="Proteomes" id="UP000260943">
    <property type="component" value="Unassembled WGS sequence"/>
</dbReference>
<organism evidence="1 2">
    <name type="scientific">Collinsella tanakaei</name>
    <dbReference type="NCBI Taxonomy" id="626935"/>
    <lineage>
        <taxon>Bacteria</taxon>
        <taxon>Bacillati</taxon>
        <taxon>Actinomycetota</taxon>
        <taxon>Coriobacteriia</taxon>
        <taxon>Coriobacteriales</taxon>
        <taxon>Coriobacteriaceae</taxon>
        <taxon>Collinsella</taxon>
    </lineage>
</organism>
<dbReference type="Gene3D" id="3.30.160.250">
    <property type="match status" value="1"/>
</dbReference>
<evidence type="ECO:0000313" key="1">
    <source>
        <dbReference type="EMBL" id="RGL11549.1"/>
    </source>
</evidence>
<accession>A0A3E4QWB8</accession>